<proteinExistence type="inferred from homology"/>
<dbReference type="PANTHER" id="PTHR35983">
    <property type="entry name" value="UPF0166 PROTEIN TM_0021"/>
    <property type="match status" value="1"/>
</dbReference>
<dbReference type="SUPFAM" id="SSF54913">
    <property type="entry name" value="GlnB-like"/>
    <property type="match status" value="1"/>
</dbReference>
<name>A0A3B0Z9R7_9ZZZZ</name>
<dbReference type="Gene3D" id="3.30.70.120">
    <property type="match status" value="1"/>
</dbReference>
<dbReference type="InterPro" id="IPR011322">
    <property type="entry name" value="N-reg_PII-like_a/b"/>
</dbReference>
<reference evidence="2" key="1">
    <citation type="submission" date="2018-06" db="EMBL/GenBank/DDBJ databases">
        <authorList>
            <person name="Zhirakovskaya E."/>
        </authorList>
    </citation>
    <scope>NUCLEOTIDE SEQUENCE</scope>
</reference>
<accession>A0A3B0Z9R7</accession>
<sequence>MKQITVTMVRVYLTEAEGKLDPLIKRLHDWEKVRGVTVFRGISGFGQSGKMLSSSLLSMSLDLPLVVEFFDEPKKVLSILEHLEEMIAPGHIVSWDANLMVEG</sequence>
<dbReference type="PANTHER" id="PTHR35983:SF1">
    <property type="entry name" value="UPF0166 PROTEIN TM_0021"/>
    <property type="match status" value="1"/>
</dbReference>
<dbReference type="Pfam" id="PF02641">
    <property type="entry name" value="DUF190"/>
    <property type="match status" value="1"/>
</dbReference>
<dbReference type="EMBL" id="UOFQ01000029">
    <property type="protein sequence ID" value="VAW85730.1"/>
    <property type="molecule type" value="Genomic_DNA"/>
</dbReference>
<dbReference type="InterPro" id="IPR015867">
    <property type="entry name" value="N-reg_PII/ATP_PRibTrfase_C"/>
</dbReference>
<protein>
    <submittedName>
        <fullName evidence="2">Uncharacterized protein</fullName>
    </submittedName>
</protein>
<dbReference type="InterPro" id="IPR003793">
    <property type="entry name" value="UPF0166"/>
</dbReference>
<gene>
    <name evidence="2" type="ORF">MNBD_GAMMA17-40</name>
</gene>
<evidence type="ECO:0000256" key="1">
    <source>
        <dbReference type="ARBA" id="ARBA00010554"/>
    </source>
</evidence>
<evidence type="ECO:0000313" key="2">
    <source>
        <dbReference type="EMBL" id="VAW85730.1"/>
    </source>
</evidence>
<comment type="similarity">
    <text evidence="1">Belongs to the UPF0166 family.</text>
</comment>
<dbReference type="AlphaFoldDB" id="A0A3B0Z9R7"/>
<organism evidence="2">
    <name type="scientific">hydrothermal vent metagenome</name>
    <dbReference type="NCBI Taxonomy" id="652676"/>
    <lineage>
        <taxon>unclassified sequences</taxon>
        <taxon>metagenomes</taxon>
        <taxon>ecological metagenomes</taxon>
    </lineage>
</organism>